<keyword evidence="3" id="KW-1185">Reference proteome</keyword>
<evidence type="ECO:0000256" key="1">
    <source>
        <dbReference type="SAM" id="Phobius"/>
    </source>
</evidence>
<dbReference type="Proteomes" id="UP000510888">
    <property type="component" value="Plasmid PPGU16_p3"/>
</dbReference>
<evidence type="ECO:0000313" key="2">
    <source>
        <dbReference type="EMBL" id="BCF95424.1"/>
    </source>
</evidence>
<dbReference type="RefSeq" id="WP_180727777.1">
    <property type="nucleotide sequence ID" value="NZ_AP023178.1"/>
</dbReference>
<dbReference type="EMBL" id="AP023178">
    <property type="protein sequence ID" value="BCF95424.1"/>
    <property type="molecule type" value="Genomic_DNA"/>
</dbReference>
<organism evidence="2 3">
    <name type="scientific">Paraburkholderia largidicola</name>
    <dbReference type="NCBI Taxonomy" id="3014751"/>
    <lineage>
        <taxon>Bacteria</taxon>
        <taxon>Pseudomonadati</taxon>
        <taxon>Pseudomonadota</taxon>
        <taxon>Betaproteobacteria</taxon>
        <taxon>Burkholderiales</taxon>
        <taxon>Burkholderiaceae</taxon>
        <taxon>Paraburkholderia</taxon>
    </lineage>
</organism>
<gene>
    <name evidence="2" type="ORF">PPGU16_84910</name>
</gene>
<sequence length="138" mass="14947">MSDKPEISVRDALVGEILGELVLVRQGIAEFQAALPGQREQIREAGELASLRFAEKGQHVAAELDERITTLNAAAQDFRAVRELLMGELGVKTAQQFEGVLAGVSRRMASNRRIELVVTALGSSLLTAALVVLALRHF</sequence>
<geneLocation type="plasmid" evidence="2 3">
    <name>PPGU16_p3</name>
</geneLocation>
<reference evidence="2 3" key="1">
    <citation type="journal article" date="2020" name="Genes (Basel)">
        <title>Genomic Comparison of Insect Gut Symbionts from Divergent Burkholderia Subclades.</title>
        <authorList>
            <person name="Takeshita K."/>
            <person name="Kikuchi Y."/>
        </authorList>
    </citation>
    <scope>NUCLEOTIDE SEQUENCE [LARGE SCALE GENOMIC DNA]</scope>
    <source>
        <strain evidence="2 3">PGU16</strain>
        <plasmid evidence="2 3">PPGU16_p3</plasmid>
    </source>
</reference>
<proteinExistence type="predicted"/>
<keyword evidence="1" id="KW-0472">Membrane</keyword>
<keyword evidence="1" id="KW-0812">Transmembrane</keyword>
<accession>A0A7I8C310</accession>
<protein>
    <submittedName>
        <fullName evidence="2">Uncharacterized protein</fullName>
    </submittedName>
</protein>
<keyword evidence="1" id="KW-1133">Transmembrane helix</keyword>
<evidence type="ECO:0000313" key="3">
    <source>
        <dbReference type="Proteomes" id="UP000510888"/>
    </source>
</evidence>
<dbReference type="KEGG" id="plad:PPGU16_84910"/>
<dbReference type="AlphaFoldDB" id="A0A7I8C310"/>
<keyword evidence="2" id="KW-0614">Plasmid</keyword>
<feature type="transmembrane region" description="Helical" evidence="1">
    <location>
        <begin position="116"/>
        <end position="135"/>
    </location>
</feature>
<name>A0A7I8C310_9BURK</name>